<evidence type="ECO:0000256" key="1">
    <source>
        <dbReference type="SAM" id="SignalP"/>
    </source>
</evidence>
<proteinExistence type="predicted"/>
<dbReference type="RefSeq" id="XP_062642200.1">
    <property type="nucleotide sequence ID" value="XM_062794125.1"/>
</dbReference>
<name>A0AAN6TPR4_9PEZI</name>
<reference evidence="2" key="1">
    <citation type="journal article" date="2023" name="Mol. Phylogenet. Evol.">
        <title>Genome-scale phylogeny and comparative genomics of the fungal order Sordariales.</title>
        <authorList>
            <person name="Hensen N."/>
            <person name="Bonometti L."/>
            <person name="Westerberg I."/>
            <person name="Brannstrom I.O."/>
            <person name="Guillou S."/>
            <person name="Cros-Aarteil S."/>
            <person name="Calhoun S."/>
            <person name="Haridas S."/>
            <person name="Kuo A."/>
            <person name="Mondo S."/>
            <person name="Pangilinan J."/>
            <person name="Riley R."/>
            <person name="LaButti K."/>
            <person name="Andreopoulos B."/>
            <person name="Lipzen A."/>
            <person name="Chen C."/>
            <person name="Yan M."/>
            <person name="Daum C."/>
            <person name="Ng V."/>
            <person name="Clum A."/>
            <person name="Steindorff A."/>
            <person name="Ohm R.A."/>
            <person name="Martin F."/>
            <person name="Silar P."/>
            <person name="Natvig D.O."/>
            <person name="Lalanne C."/>
            <person name="Gautier V."/>
            <person name="Ament-Velasquez S.L."/>
            <person name="Kruys A."/>
            <person name="Hutchinson M.I."/>
            <person name="Powell A.J."/>
            <person name="Barry K."/>
            <person name="Miller A.N."/>
            <person name="Grigoriev I.V."/>
            <person name="Debuchy R."/>
            <person name="Gladieux P."/>
            <person name="Hiltunen Thoren M."/>
            <person name="Johannesson H."/>
        </authorList>
    </citation>
    <scope>NUCLEOTIDE SEQUENCE</scope>
    <source>
        <strain evidence="2">CBS 731.68</strain>
    </source>
</reference>
<sequence>MKSFAALAALLALAAASPVELSPRDETSLEKRDTEILYLSNCRYLVSCCQPEAHSSHIFYYSASANSQNGNAPASNDQCAVTTDNYVWWEQDGRSCKFPTGVSVVTHIDADAASRPLYSWAGWASNGYKNFNCYRDNGRTLFTTSGPEWANTCSSVYYCVPQ</sequence>
<dbReference type="EMBL" id="MU853268">
    <property type="protein sequence ID" value="KAK4118427.1"/>
    <property type="molecule type" value="Genomic_DNA"/>
</dbReference>
<evidence type="ECO:0000313" key="3">
    <source>
        <dbReference type="Proteomes" id="UP001302602"/>
    </source>
</evidence>
<gene>
    <name evidence="2" type="ORF">N657DRAFT_651261</name>
</gene>
<protein>
    <submittedName>
        <fullName evidence="2">Uncharacterized protein</fullName>
    </submittedName>
</protein>
<feature type="signal peptide" evidence="1">
    <location>
        <begin position="1"/>
        <end position="16"/>
    </location>
</feature>
<dbReference type="GeneID" id="87830894"/>
<comment type="caution">
    <text evidence="2">The sequence shown here is derived from an EMBL/GenBank/DDBJ whole genome shotgun (WGS) entry which is preliminary data.</text>
</comment>
<dbReference type="AlphaFoldDB" id="A0AAN6TPR4"/>
<organism evidence="2 3">
    <name type="scientific">Parathielavia appendiculata</name>
    <dbReference type="NCBI Taxonomy" id="2587402"/>
    <lineage>
        <taxon>Eukaryota</taxon>
        <taxon>Fungi</taxon>
        <taxon>Dikarya</taxon>
        <taxon>Ascomycota</taxon>
        <taxon>Pezizomycotina</taxon>
        <taxon>Sordariomycetes</taxon>
        <taxon>Sordariomycetidae</taxon>
        <taxon>Sordariales</taxon>
        <taxon>Chaetomiaceae</taxon>
        <taxon>Parathielavia</taxon>
    </lineage>
</organism>
<evidence type="ECO:0000313" key="2">
    <source>
        <dbReference type="EMBL" id="KAK4118427.1"/>
    </source>
</evidence>
<dbReference type="Proteomes" id="UP001302602">
    <property type="component" value="Unassembled WGS sequence"/>
</dbReference>
<keyword evidence="1" id="KW-0732">Signal</keyword>
<keyword evidence="3" id="KW-1185">Reference proteome</keyword>
<reference evidence="2" key="2">
    <citation type="submission" date="2023-05" db="EMBL/GenBank/DDBJ databases">
        <authorList>
            <consortium name="Lawrence Berkeley National Laboratory"/>
            <person name="Steindorff A."/>
            <person name="Hensen N."/>
            <person name="Bonometti L."/>
            <person name="Westerberg I."/>
            <person name="Brannstrom I.O."/>
            <person name="Guillou S."/>
            <person name="Cros-Aarteil S."/>
            <person name="Calhoun S."/>
            <person name="Haridas S."/>
            <person name="Kuo A."/>
            <person name="Mondo S."/>
            <person name="Pangilinan J."/>
            <person name="Riley R."/>
            <person name="Labutti K."/>
            <person name="Andreopoulos B."/>
            <person name="Lipzen A."/>
            <person name="Chen C."/>
            <person name="Yanf M."/>
            <person name="Daum C."/>
            <person name="Ng V."/>
            <person name="Clum A."/>
            <person name="Ohm R."/>
            <person name="Martin F."/>
            <person name="Silar P."/>
            <person name="Natvig D."/>
            <person name="Lalanne C."/>
            <person name="Gautier V."/>
            <person name="Ament-Velasquez S.L."/>
            <person name="Kruys A."/>
            <person name="Hutchinson M.I."/>
            <person name="Powell A.J."/>
            <person name="Barry K."/>
            <person name="Miller A.N."/>
            <person name="Grigoriev I.V."/>
            <person name="Debuchy R."/>
            <person name="Gladieux P."/>
            <person name="Thoren M.H."/>
            <person name="Johannesson H."/>
        </authorList>
    </citation>
    <scope>NUCLEOTIDE SEQUENCE</scope>
    <source>
        <strain evidence="2">CBS 731.68</strain>
    </source>
</reference>
<accession>A0AAN6TPR4</accession>
<feature type="chain" id="PRO_5042971828" evidence="1">
    <location>
        <begin position="17"/>
        <end position="162"/>
    </location>
</feature>